<proteinExistence type="predicted"/>
<accession>A0A2S2NNF3</accession>
<name>A0A2S2NNF3_SCHGA</name>
<dbReference type="EMBL" id="GGMR01006086">
    <property type="protein sequence ID" value="MBY18705.1"/>
    <property type="molecule type" value="Transcribed_RNA"/>
</dbReference>
<sequence length="225" mass="26661">MKKTKIILNYSLADISLSRVSIVNDLGVWFDVKLSFNDHLHFIRNKAFAKLGFLKRTCANFRDQFALKTLYQSIVRSHFDYALLIWHPYSKTSIQSLEKVQNNFIRFLCFQCFVFRTPHSDYEVESSIFNIFSLETRFLQIKLKFLYKIINYMIDCPEILQNLNFKINAKNSRKKNLFYIKTVTTSYMSNSPSNILMLAGNFVEHIDFFNTSLTEFSVQILRYIK</sequence>
<dbReference type="AlphaFoldDB" id="A0A2S2NNF3"/>
<reference evidence="1" key="1">
    <citation type="submission" date="2018-04" db="EMBL/GenBank/DDBJ databases">
        <title>Transcriptome of Schizaphis graminum biotype I.</title>
        <authorList>
            <person name="Scully E.D."/>
            <person name="Geib S.M."/>
            <person name="Palmer N.A."/>
            <person name="Koch K."/>
            <person name="Bradshaw J."/>
            <person name="Heng-Moss T."/>
            <person name="Sarath G."/>
        </authorList>
    </citation>
    <scope>NUCLEOTIDE SEQUENCE</scope>
</reference>
<evidence type="ECO:0008006" key="2">
    <source>
        <dbReference type="Google" id="ProtNLM"/>
    </source>
</evidence>
<dbReference type="PRINTS" id="PR01345">
    <property type="entry name" value="CERVTRCPTASE"/>
</dbReference>
<gene>
    <name evidence="1" type="ORF">g.11792</name>
</gene>
<evidence type="ECO:0000313" key="1">
    <source>
        <dbReference type="EMBL" id="MBY18705.1"/>
    </source>
</evidence>
<organism evidence="1">
    <name type="scientific">Schizaphis graminum</name>
    <name type="common">Green bug aphid</name>
    <dbReference type="NCBI Taxonomy" id="13262"/>
    <lineage>
        <taxon>Eukaryota</taxon>
        <taxon>Metazoa</taxon>
        <taxon>Ecdysozoa</taxon>
        <taxon>Arthropoda</taxon>
        <taxon>Hexapoda</taxon>
        <taxon>Insecta</taxon>
        <taxon>Pterygota</taxon>
        <taxon>Neoptera</taxon>
        <taxon>Paraneoptera</taxon>
        <taxon>Hemiptera</taxon>
        <taxon>Sternorrhyncha</taxon>
        <taxon>Aphidomorpha</taxon>
        <taxon>Aphidoidea</taxon>
        <taxon>Aphididae</taxon>
        <taxon>Aphidini</taxon>
        <taxon>Schizaphis</taxon>
    </lineage>
</organism>
<protein>
    <recommendedName>
        <fullName evidence="2">RNA-directed DNA polymerase</fullName>
    </recommendedName>
</protein>